<dbReference type="GO" id="GO:0031491">
    <property type="term" value="F:nucleosome binding"/>
    <property type="evidence" value="ECO:0007669"/>
    <property type="project" value="TreeGrafter"/>
</dbReference>
<accession>A0A0A9X1T6</accession>
<protein>
    <submittedName>
        <fullName evidence="7">Deoxynucleotidyltransferase terminal-interacting protein 1</fullName>
    </submittedName>
</protein>
<feature type="region of interest" description="Disordered" evidence="4">
    <location>
        <begin position="327"/>
        <end position="356"/>
    </location>
</feature>
<keyword evidence="7" id="KW-0808">Transferase</keyword>
<evidence type="ECO:0000256" key="1">
    <source>
        <dbReference type="ARBA" id="ARBA00004123"/>
    </source>
</evidence>
<evidence type="ECO:0000313" key="7">
    <source>
        <dbReference type="EMBL" id="JAG13974.1"/>
    </source>
</evidence>
<dbReference type="GO" id="GO:0005634">
    <property type="term" value="C:nucleus"/>
    <property type="evidence" value="ECO:0007669"/>
    <property type="project" value="UniProtKB-SubCell"/>
</dbReference>
<keyword evidence="3" id="KW-0539">Nucleus</keyword>
<evidence type="ECO:0000256" key="3">
    <source>
        <dbReference type="ARBA" id="ARBA00023242"/>
    </source>
</evidence>
<proteinExistence type="predicted"/>
<reference evidence="7" key="1">
    <citation type="journal article" date="2014" name="PLoS ONE">
        <title>Transcriptome-Based Identification of ABC Transporters in the Western Tarnished Plant Bug Lygus hesperus.</title>
        <authorList>
            <person name="Hull J.J."/>
            <person name="Chaney K."/>
            <person name="Geib S.M."/>
            <person name="Fabrick J.A."/>
            <person name="Brent C.S."/>
            <person name="Walsh D."/>
            <person name="Lavine L.C."/>
        </authorList>
    </citation>
    <scope>NUCLEOTIDE SEQUENCE</scope>
</reference>
<keyword evidence="2" id="KW-0238">DNA-binding</keyword>
<feature type="non-terminal residue" evidence="7">
    <location>
        <position position="1"/>
    </location>
</feature>
<evidence type="ECO:0000256" key="4">
    <source>
        <dbReference type="SAM" id="MobiDB-lite"/>
    </source>
</evidence>
<dbReference type="PANTHER" id="PTHR23399">
    <property type="entry name" value="DEOXYNUCLEOTIDYLTRANSFERASE TERMINAL-INTERACTING PROTEIN 1"/>
    <property type="match status" value="1"/>
</dbReference>
<name>A0A0A9X1T6_LYGHE</name>
<feature type="domain" description="TdIF1 C-terminal" evidence="6">
    <location>
        <begin position="213"/>
        <end position="310"/>
    </location>
</feature>
<dbReference type="InterPro" id="IPR049121">
    <property type="entry name" value="TdIF1_C"/>
</dbReference>
<dbReference type="InterPro" id="IPR041384">
    <property type="entry name" value="DNTTIP1_dimer"/>
</dbReference>
<comment type="subcellular location">
    <subcellularLocation>
        <location evidence="1">Nucleus</location>
    </subcellularLocation>
</comment>
<dbReference type="PANTHER" id="PTHR23399:SF2">
    <property type="entry name" value="DEOXYNUCLEOTIDYLTRANSFERASE TERMINAL-INTERACTING PROTEIN 1"/>
    <property type="match status" value="1"/>
</dbReference>
<dbReference type="Pfam" id="PF18192">
    <property type="entry name" value="DNTTIP1_dimer"/>
    <property type="match status" value="1"/>
</dbReference>
<feature type="domain" description="DNTTIP1 dimerisation" evidence="5">
    <location>
        <begin position="103"/>
        <end position="169"/>
    </location>
</feature>
<evidence type="ECO:0000259" key="5">
    <source>
        <dbReference type="Pfam" id="PF18192"/>
    </source>
</evidence>
<dbReference type="GO" id="GO:0003677">
    <property type="term" value="F:DNA binding"/>
    <property type="evidence" value="ECO:0007669"/>
    <property type="project" value="UniProtKB-KW"/>
</dbReference>
<reference evidence="7" key="2">
    <citation type="submission" date="2014-07" db="EMBL/GenBank/DDBJ databases">
        <authorList>
            <person name="Hull J."/>
        </authorList>
    </citation>
    <scope>NUCLEOTIDE SEQUENCE</scope>
</reference>
<gene>
    <name evidence="7" type="primary">Dnttip1</name>
    <name evidence="7" type="ORF">CM83_29218</name>
</gene>
<evidence type="ECO:0000256" key="2">
    <source>
        <dbReference type="ARBA" id="ARBA00023125"/>
    </source>
</evidence>
<dbReference type="GO" id="GO:0016740">
    <property type="term" value="F:transferase activity"/>
    <property type="evidence" value="ECO:0007669"/>
    <property type="project" value="UniProtKB-KW"/>
</dbReference>
<dbReference type="AlphaFoldDB" id="A0A0A9X1T6"/>
<organism evidence="7">
    <name type="scientific">Lygus hesperus</name>
    <name type="common">Western plant bug</name>
    <dbReference type="NCBI Taxonomy" id="30085"/>
    <lineage>
        <taxon>Eukaryota</taxon>
        <taxon>Metazoa</taxon>
        <taxon>Ecdysozoa</taxon>
        <taxon>Arthropoda</taxon>
        <taxon>Hexapoda</taxon>
        <taxon>Insecta</taxon>
        <taxon>Pterygota</taxon>
        <taxon>Neoptera</taxon>
        <taxon>Paraneoptera</taxon>
        <taxon>Hemiptera</taxon>
        <taxon>Heteroptera</taxon>
        <taxon>Panheteroptera</taxon>
        <taxon>Cimicomorpha</taxon>
        <taxon>Miridae</taxon>
        <taxon>Mirini</taxon>
        <taxon>Lygus</taxon>
    </lineage>
</organism>
<sequence length="356" mass="39298">RDTASVGAEGEISDQQISDAIQMVVRRMHPSTGQVISTTTEEGDLHEVIALQETPEDNVIPWRNTYSMRPHILAAMANGRASGRTSNANLQKMRLKLFTNASKSLDLVRQNLQTAINEEINAVIHKYLETFFQPAVKNIRGNLGANSVTEDVIREVCRNMLEEAKQMYAPTTALGNHKVTSTSNLEKKDGEYLENIPGYPPLLKWEPSRVKNDTQFILSTSATKALGVGSAQSKQCLKHPDLVRYLVDQDDREWLGTALTPGLVPGTPNLSLIFLEDILYIINLGDYNNPNLLLGELRGFVVPDFIQRKIRAYMTLMRTKYLPSSTSGPESTGIGGAECVSSSESGVMEQGDDIFG</sequence>
<dbReference type="Pfam" id="PF21229">
    <property type="entry name" value="TdIF1_2nd"/>
    <property type="match status" value="1"/>
</dbReference>
<dbReference type="EMBL" id="GBHO01029630">
    <property type="protein sequence ID" value="JAG13974.1"/>
    <property type="molecule type" value="Transcribed_RNA"/>
</dbReference>
<evidence type="ECO:0000259" key="6">
    <source>
        <dbReference type="Pfam" id="PF21229"/>
    </source>
</evidence>
<dbReference type="InterPro" id="IPR026064">
    <property type="entry name" value="TdIF1"/>
</dbReference>